<evidence type="ECO:0000313" key="2">
    <source>
        <dbReference type="EMBL" id="SKB94048.1"/>
    </source>
</evidence>
<sequence>MLQPEKFSIIYTSLSMKDITEAKRYISNAKEILREKAIKEDGYYKDRKYVKMAGHTAYSGVLVALDSILGDKKKRTRNSVEWYQKELSVLDKKILSDFLAAYDILHLSMSYDGVLRAEISKAGLDVAEKIINWAEQRSQA</sequence>
<dbReference type="InterPro" id="IPR040988">
    <property type="entry name" value="DUF5618"/>
</dbReference>
<proteinExistence type="predicted"/>
<feature type="domain" description="DUF5618" evidence="1">
    <location>
        <begin position="18"/>
        <end position="136"/>
    </location>
</feature>
<dbReference type="Gene3D" id="1.20.120.330">
    <property type="entry name" value="Nucleotidyltransferases domain 2"/>
    <property type="match status" value="1"/>
</dbReference>
<dbReference type="AlphaFoldDB" id="A0A1T5FD79"/>
<dbReference type="Pfam" id="PF18498">
    <property type="entry name" value="DUF5618"/>
    <property type="match status" value="1"/>
</dbReference>
<dbReference type="EMBL" id="FUZA01000003">
    <property type="protein sequence ID" value="SKB94048.1"/>
    <property type="molecule type" value="Genomic_DNA"/>
</dbReference>
<keyword evidence="3" id="KW-1185">Reference proteome</keyword>
<dbReference type="Proteomes" id="UP000190897">
    <property type="component" value="Unassembled WGS sequence"/>
</dbReference>
<protein>
    <recommendedName>
        <fullName evidence="1">DUF5618 domain-containing protein</fullName>
    </recommendedName>
</protein>
<dbReference type="STRING" id="651661.SAMN05660293_03062"/>
<name>A0A1T5FD79_9BACT</name>
<accession>A0A1T5FD79</accession>
<organism evidence="2 3">
    <name type="scientific">Dyadobacter psychrophilus</name>
    <dbReference type="NCBI Taxonomy" id="651661"/>
    <lineage>
        <taxon>Bacteria</taxon>
        <taxon>Pseudomonadati</taxon>
        <taxon>Bacteroidota</taxon>
        <taxon>Cytophagia</taxon>
        <taxon>Cytophagales</taxon>
        <taxon>Spirosomataceae</taxon>
        <taxon>Dyadobacter</taxon>
    </lineage>
</organism>
<reference evidence="3" key="1">
    <citation type="submission" date="2017-02" db="EMBL/GenBank/DDBJ databases">
        <authorList>
            <person name="Varghese N."/>
            <person name="Submissions S."/>
        </authorList>
    </citation>
    <scope>NUCLEOTIDE SEQUENCE [LARGE SCALE GENOMIC DNA]</scope>
    <source>
        <strain evidence="3">DSM 22270</strain>
    </source>
</reference>
<gene>
    <name evidence="2" type="ORF">SAMN05660293_03062</name>
</gene>
<evidence type="ECO:0000313" key="3">
    <source>
        <dbReference type="Proteomes" id="UP000190897"/>
    </source>
</evidence>
<evidence type="ECO:0000259" key="1">
    <source>
        <dbReference type="Pfam" id="PF18498"/>
    </source>
</evidence>